<dbReference type="STRING" id="446462.Amir_2858"/>
<dbReference type="PANTHER" id="PTHR23513">
    <property type="entry name" value="INTEGRAL MEMBRANE EFFLUX PROTEIN-RELATED"/>
    <property type="match status" value="1"/>
</dbReference>
<dbReference type="HOGENOM" id="CLU_034180_2_0_11"/>
<comment type="similarity">
    <text evidence="7">Belongs to the major facilitator superfamily. Drug:H(+) antiporter-3 (DHA3) (TC 2.A.1.21) family.</text>
</comment>
<keyword evidence="2" id="KW-0813">Transport</keyword>
<dbReference type="EMBL" id="CP001630">
    <property type="protein sequence ID" value="ACU36787.1"/>
    <property type="molecule type" value="Genomic_DNA"/>
</dbReference>
<dbReference type="GO" id="GO:0022857">
    <property type="term" value="F:transmembrane transporter activity"/>
    <property type="evidence" value="ECO:0007669"/>
    <property type="project" value="InterPro"/>
</dbReference>
<dbReference type="AlphaFoldDB" id="C6WQD3"/>
<feature type="region of interest" description="Disordered" evidence="9">
    <location>
        <begin position="411"/>
        <end position="465"/>
    </location>
</feature>
<dbReference type="eggNOG" id="COG2271">
    <property type="taxonomic scope" value="Bacteria"/>
</dbReference>
<evidence type="ECO:0000256" key="3">
    <source>
        <dbReference type="ARBA" id="ARBA00022475"/>
    </source>
</evidence>
<evidence type="ECO:0000259" key="11">
    <source>
        <dbReference type="PROSITE" id="PS50850"/>
    </source>
</evidence>
<evidence type="ECO:0000256" key="4">
    <source>
        <dbReference type="ARBA" id="ARBA00022692"/>
    </source>
</evidence>
<name>C6WQD3_ACTMD</name>
<dbReference type="KEGG" id="ami:Amir_2858"/>
<evidence type="ECO:0000256" key="1">
    <source>
        <dbReference type="ARBA" id="ARBA00004429"/>
    </source>
</evidence>
<evidence type="ECO:0000256" key="8">
    <source>
        <dbReference type="ARBA" id="ARBA00040914"/>
    </source>
</evidence>
<dbReference type="Gene3D" id="1.20.1250.20">
    <property type="entry name" value="MFS general substrate transporter like domains"/>
    <property type="match status" value="1"/>
</dbReference>
<dbReference type="Proteomes" id="UP000002213">
    <property type="component" value="Chromosome"/>
</dbReference>
<feature type="transmembrane region" description="Helical" evidence="10">
    <location>
        <begin position="9"/>
        <end position="35"/>
    </location>
</feature>
<dbReference type="InterPro" id="IPR020846">
    <property type="entry name" value="MFS_dom"/>
</dbReference>
<feature type="transmembrane region" description="Helical" evidence="10">
    <location>
        <begin position="349"/>
        <end position="372"/>
    </location>
</feature>
<dbReference type="PROSITE" id="PS50850">
    <property type="entry name" value="MFS"/>
    <property type="match status" value="1"/>
</dbReference>
<dbReference type="InterPro" id="IPR036259">
    <property type="entry name" value="MFS_trans_sf"/>
</dbReference>
<organism evidence="12 13">
    <name type="scientific">Actinosynnema mirum (strain ATCC 29888 / DSM 43827 / JCM 3225 / NBRC 14064 / NCIMB 13271 / NRRL B-12336 / IMRU 3971 / 101)</name>
    <dbReference type="NCBI Taxonomy" id="446462"/>
    <lineage>
        <taxon>Bacteria</taxon>
        <taxon>Bacillati</taxon>
        <taxon>Actinomycetota</taxon>
        <taxon>Actinomycetes</taxon>
        <taxon>Pseudonocardiales</taxon>
        <taxon>Pseudonocardiaceae</taxon>
        <taxon>Actinosynnema</taxon>
    </lineage>
</organism>
<feature type="transmembrane region" description="Helical" evidence="10">
    <location>
        <begin position="378"/>
        <end position="400"/>
    </location>
</feature>
<feature type="transmembrane region" description="Helical" evidence="10">
    <location>
        <begin position="102"/>
        <end position="125"/>
    </location>
</feature>
<evidence type="ECO:0000256" key="7">
    <source>
        <dbReference type="ARBA" id="ARBA00038075"/>
    </source>
</evidence>
<gene>
    <name evidence="12" type="ordered locus">Amir_2858</name>
</gene>
<keyword evidence="6 10" id="KW-0472">Membrane</keyword>
<evidence type="ECO:0000313" key="12">
    <source>
        <dbReference type="EMBL" id="ACU36787.1"/>
    </source>
</evidence>
<feature type="transmembrane region" description="Helical" evidence="10">
    <location>
        <begin position="76"/>
        <end position="96"/>
    </location>
</feature>
<dbReference type="SUPFAM" id="SSF103473">
    <property type="entry name" value="MFS general substrate transporter"/>
    <property type="match status" value="1"/>
</dbReference>
<dbReference type="Pfam" id="PF07690">
    <property type="entry name" value="MFS_1"/>
    <property type="match status" value="1"/>
</dbReference>
<accession>C6WQD3</accession>
<dbReference type="GO" id="GO:0005886">
    <property type="term" value="C:plasma membrane"/>
    <property type="evidence" value="ECO:0007669"/>
    <property type="project" value="UniProtKB-SubCell"/>
</dbReference>
<evidence type="ECO:0000256" key="10">
    <source>
        <dbReference type="SAM" id="Phobius"/>
    </source>
</evidence>
<reference evidence="12 13" key="1">
    <citation type="journal article" date="2009" name="Stand. Genomic Sci.">
        <title>Complete genome sequence of Actinosynnema mirum type strain (101).</title>
        <authorList>
            <person name="Land M."/>
            <person name="Lapidus A."/>
            <person name="Mayilraj S."/>
            <person name="Chen F."/>
            <person name="Copeland A."/>
            <person name="Del Rio T.G."/>
            <person name="Nolan M."/>
            <person name="Lucas S."/>
            <person name="Tice H."/>
            <person name="Cheng J.F."/>
            <person name="Chertkov O."/>
            <person name="Bruce D."/>
            <person name="Goodwin L."/>
            <person name="Pitluck S."/>
            <person name="Rohde M."/>
            <person name="Goker M."/>
            <person name="Pati A."/>
            <person name="Ivanova N."/>
            <person name="Mavromatis K."/>
            <person name="Chen A."/>
            <person name="Palaniappan K."/>
            <person name="Hauser L."/>
            <person name="Chang Y.J."/>
            <person name="Jeffries C.C."/>
            <person name="Brettin T."/>
            <person name="Detter J.C."/>
            <person name="Han C."/>
            <person name="Chain P."/>
            <person name="Tindall B.J."/>
            <person name="Bristow J."/>
            <person name="Eisen J.A."/>
            <person name="Markowitz V."/>
            <person name="Hugenholtz P."/>
            <person name="Kyrpides N.C."/>
            <person name="Klenk H.P."/>
        </authorList>
    </citation>
    <scope>NUCLEOTIDE SEQUENCE [LARGE SCALE GENOMIC DNA]</scope>
    <source>
        <strain evidence="13">ATCC 29888 / DSM 43827 / JCM 3225 / NBRC 14064 / NCIMB 13271 / NRRL B-12336 / IMRU 3971 / 101</strain>
    </source>
</reference>
<feature type="transmembrane region" description="Helical" evidence="10">
    <location>
        <begin position="224"/>
        <end position="242"/>
    </location>
</feature>
<comment type="subcellular location">
    <subcellularLocation>
        <location evidence="1">Cell inner membrane</location>
        <topology evidence="1">Multi-pass membrane protein</topology>
    </subcellularLocation>
</comment>
<keyword evidence="3" id="KW-1003">Cell membrane</keyword>
<dbReference type="InterPro" id="IPR011701">
    <property type="entry name" value="MFS"/>
</dbReference>
<keyword evidence="13" id="KW-1185">Reference proteome</keyword>
<protein>
    <recommendedName>
        <fullName evidence="8">Multidrug efflux pump Tap</fullName>
    </recommendedName>
</protein>
<evidence type="ECO:0000313" key="13">
    <source>
        <dbReference type="Proteomes" id="UP000002213"/>
    </source>
</evidence>
<dbReference type="PANTHER" id="PTHR23513:SF9">
    <property type="entry name" value="ENTEROBACTIN EXPORTER ENTS"/>
    <property type="match status" value="1"/>
</dbReference>
<evidence type="ECO:0000256" key="5">
    <source>
        <dbReference type="ARBA" id="ARBA00022989"/>
    </source>
</evidence>
<evidence type="ECO:0000256" key="9">
    <source>
        <dbReference type="SAM" id="MobiDB-lite"/>
    </source>
</evidence>
<feature type="domain" description="Major facilitator superfamily (MFS) profile" evidence="11">
    <location>
        <begin position="7"/>
        <end position="402"/>
    </location>
</feature>
<evidence type="ECO:0000256" key="6">
    <source>
        <dbReference type="ARBA" id="ARBA00023136"/>
    </source>
</evidence>
<feature type="transmembrane region" description="Helical" evidence="10">
    <location>
        <begin position="289"/>
        <end position="309"/>
    </location>
</feature>
<feature type="transmembrane region" description="Helical" evidence="10">
    <location>
        <begin position="171"/>
        <end position="190"/>
    </location>
</feature>
<proteinExistence type="inferred from homology"/>
<feature type="transmembrane region" description="Helical" evidence="10">
    <location>
        <begin position="146"/>
        <end position="165"/>
    </location>
</feature>
<feature type="transmembrane region" description="Helical" evidence="10">
    <location>
        <begin position="315"/>
        <end position="337"/>
    </location>
</feature>
<keyword evidence="4 10" id="KW-0812">Transmembrane</keyword>
<sequence>MVGTVRRDVVVYLGSYGLGLLGNTIGGVVLPLLVLARTGDVLAAGLLATTSAAASAVVGVLAGVLVDRFNRRTVSVVANMLSALSVAALPVVDALWGLDLGWFLVLGVLGALVDAPGMTAHEVLLPNLVRDQPKTALDRLVATREALAGVLVLAGPGIGGLLVWLLGASSALLWITAGTSALAALLTLALDRRAGEVTPSEGSLLRRAGADLVVSWRFMARSRVLLGSTAVSAVFVAVLTALQTTVMPAYFTREELPGLTGLTLSALAAGGIVGSVVYAAAAGRVRRRVWFVVGMVGTALGIGLIGAMISPWAVLGGAALLGAANGPIGAVLGVLAIEVTPDELRGRVIGAQNSLLLAAPALTTAPIAAVAAGAGLEVAGALVAGVLVVTALVALGLPVFRTLDDPVHAGGDGDAGDGGAEVAGSGSGGEPRGAVGGGSAVGAGASAGGGTGVDTAGGAGSTTSA</sequence>
<feature type="transmembrane region" description="Helical" evidence="10">
    <location>
        <begin position="262"/>
        <end position="282"/>
    </location>
</feature>
<evidence type="ECO:0000256" key="2">
    <source>
        <dbReference type="ARBA" id="ARBA00022448"/>
    </source>
</evidence>
<keyword evidence="5 10" id="KW-1133">Transmembrane helix</keyword>
<feature type="transmembrane region" description="Helical" evidence="10">
    <location>
        <begin position="41"/>
        <end position="64"/>
    </location>
</feature>